<name>A0AAD4MW78_9BILA</name>
<sequence>MINNSPTSELWREKLKKATENADYKKVVMDLFYMDAGDKIAYKGSSSTTLFSKLMGKKARLLYRVTEFVSKFAESHSLAETGLALLLKHFLDSQKKSSKMTAQEIGSFVDEFYRNLYKGIPENVPKEPSVQFPNGPVNNRTKVMLLNANPVFMAKPFDQMTDEELIDFFVQKAHANGLRTVPDPIAQMVPGSRHRGAKELENDVDDELEAKRIQNMREEDELLAAKLRTYRDKIGSFLGIERGDWHKVDYNLFRFNLSWEQYYDIVAPMFNVVQDPASGNSITSVTFPIVSTHGNEDGDIERPTHDYERAVMISEIQTLFKLISRPALNDTRSLNEKCVSAIGCALMIVCHMRGQAEWKIVKRSEYKARIEQKLKILGLKIASVYGRFNENQGENVTFTNLGALNDDDKDQLMILEGFEVPNVSQYLLKKVNAIKRKYGPRDILSNACNEIKEMHLADIMKSWDFRLYEPIQPYVDRHILDVALADGVDNAAVEKFAQSVEFTRKIVRQIKMIRDAGIDI</sequence>
<reference evidence="1" key="1">
    <citation type="submission" date="2022-01" db="EMBL/GenBank/DDBJ databases">
        <title>Genome Sequence Resource for Two Populations of Ditylenchus destructor, the Migratory Endoparasitic Phytonematode.</title>
        <authorList>
            <person name="Zhang H."/>
            <person name="Lin R."/>
            <person name="Xie B."/>
        </authorList>
    </citation>
    <scope>NUCLEOTIDE SEQUENCE</scope>
    <source>
        <strain evidence="1">BazhouSP</strain>
    </source>
</reference>
<comment type="caution">
    <text evidence="1">The sequence shown here is derived from an EMBL/GenBank/DDBJ whole genome shotgun (WGS) entry which is preliminary data.</text>
</comment>
<organism evidence="1 2">
    <name type="scientific">Ditylenchus destructor</name>
    <dbReference type="NCBI Taxonomy" id="166010"/>
    <lineage>
        <taxon>Eukaryota</taxon>
        <taxon>Metazoa</taxon>
        <taxon>Ecdysozoa</taxon>
        <taxon>Nematoda</taxon>
        <taxon>Chromadorea</taxon>
        <taxon>Rhabditida</taxon>
        <taxon>Tylenchina</taxon>
        <taxon>Tylenchomorpha</taxon>
        <taxon>Sphaerularioidea</taxon>
        <taxon>Anguinidae</taxon>
        <taxon>Anguininae</taxon>
        <taxon>Ditylenchus</taxon>
    </lineage>
</organism>
<accession>A0AAD4MW78</accession>
<dbReference type="Proteomes" id="UP001201812">
    <property type="component" value="Unassembled WGS sequence"/>
</dbReference>
<evidence type="ECO:0000313" key="1">
    <source>
        <dbReference type="EMBL" id="KAI1705469.1"/>
    </source>
</evidence>
<dbReference type="EMBL" id="JAKKPZ010000056">
    <property type="protein sequence ID" value="KAI1705469.1"/>
    <property type="molecule type" value="Genomic_DNA"/>
</dbReference>
<dbReference type="AlphaFoldDB" id="A0AAD4MW78"/>
<evidence type="ECO:0000313" key="2">
    <source>
        <dbReference type="Proteomes" id="UP001201812"/>
    </source>
</evidence>
<proteinExistence type="predicted"/>
<gene>
    <name evidence="1" type="ORF">DdX_13607</name>
</gene>
<keyword evidence="2" id="KW-1185">Reference proteome</keyword>
<protein>
    <submittedName>
        <fullName evidence="1">Uncharacterized protein</fullName>
    </submittedName>
</protein>